<evidence type="ECO:0000313" key="1">
    <source>
        <dbReference type="EMBL" id="TDQ19621.1"/>
    </source>
</evidence>
<organism evidence="1 2">
    <name type="scientific">Algoriphagus boseongensis</name>
    <dbReference type="NCBI Taxonomy" id="1442587"/>
    <lineage>
        <taxon>Bacteria</taxon>
        <taxon>Pseudomonadati</taxon>
        <taxon>Bacteroidota</taxon>
        <taxon>Cytophagia</taxon>
        <taxon>Cytophagales</taxon>
        <taxon>Cyclobacteriaceae</taxon>
        <taxon>Algoriphagus</taxon>
    </lineage>
</organism>
<dbReference type="RefSeq" id="WP_133554096.1">
    <property type="nucleotide sequence ID" value="NZ_SNYF01000005.1"/>
</dbReference>
<comment type="caution">
    <text evidence="1">The sequence shown here is derived from an EMBL/GenBank/DDBJ whole genome shotgun (WGS) entry which is preliminary data.</text>
</comment>
<proteinExistence type="predicted"/>
<accession>A0A4R6T9Y1</accession>
<dbReference type="Gene3D" id="3.40.50.12580">
    <property type="match status" value="1"/>
</dbReference>
<evidence type="ECO:0000313" key="2">
    <source>
        <dbReference type="Proteomes" id="UP000294535"/>
    </source>
</evidence>
<reference evidence="1 2" key="1">
    <citation type="submission" date="2019-03" db="EMBL/GenBank/DDBJ databases">
        <title>Genomic Encyclopedia of Type Strains, Phase III (KMG-III): the genomes of soil and plant-associated and newly described type strains.</title>
        <authorList>
            <person name="Whitman W."/>
        </authorList>
    </citation>
    <scope>NUCLEOTIDE SEQUENCE [LARGE SCALE GENOMIC DNA]</scope>
    <source>
        <strain evidence="1 2">CECT 8446</strain>
    </source>
</reference>
<dbReference type="Proteomes" id="UP000294535">
    <property type="component" value="Unassembled WGS sequence"/>
</dbReference>
<dbReference type="SUPFAM" id="SSF53756">
    <property type="entry name" value="UDP-Glycosyltransferase/glycogen phosphorylase"/>
    <property type="match status" value="1"/>
</dbReference>
<dbReference type="EMBL" id="SNYF01000005">
    <property type="protein sequence ID" value="TDQ19621.1"/>
    <property type="molecule type" value="Genomic_DNA"/>
</dbReference>
<gene>
    <name evidence="1" type="ORF">DFQ04_1445</name>
</gene>
<protein>
    <recommendedName>
        <fullName evidence="3">UDP-N-acetylglucosamine:LPS N-acetylglucosamine transferase</fullName>
    </recommendedName>
</protein>
<dbReference type="AlphaFoldDB" id="A0A4R6T9Y1"/>
<evidence type="ECO:0008006" key="3">
    <source>
        <dbReference type="Google" id="ProtNLM"/>
    </source>
</evidence>
<dbReference type="InterPro" id="IPR043148">
    <property type="entry name" value="TagF_C"/>
</dbReference>
<keyword evidence="2" id="KW-1185">Reference proteome</keyword>
<sequence>MKKICFLIPDGVGIRNYLYSGVLSELRDQNIEVHIWHSLDEEVIAQSERITGFRPYSHQLKVFTEDAVTQILRESVSYARLKYNIQLTENSTLMLNWSFGNPSFQKRLLIKMSEFLGTSMRSYDSILSVEGILWKKLRGTASYKYSLQKLKEIGPDILFCTHQRMPGASAAMLAAQDLGILTSTAIFSWDNLPKARLAMRTDYYFVWSDYMKEELSFYYPEIPNERILVTGTPQFDFYSDPNLIQSREEFAAQFGLDPKKNWICFSGDDVKTSPFDHDYLRNVAESLQKLENVQIIFRQVPVEGTSRYDEILKTYPQIIHINPFWKKGQYWQQFFPYPQDLGHLVNLAYHCDTVINLGSTMALDFAFFDKPALYLNYDHYPDQDWTVKDIYRFQHFKSMENLDPVGWINSKEEIREKVEAAISTPSKIGKDRKLWLERIVQPAEGNPSYRRISDFFSHAISKQNVKA</sequence>
<dbReference type="OrthoDB" id="913551at2"/>
<name>A0A4R6T9Y1_9BACT</name>